<comment type="subcellular location">
    <subcellularLocation>
        <location evidence="10">Cytoplasm</location>
    </subcellularLocation>
    <subcellularLocation>
        <location evidence="10">Nucleus</location>
    </subcellularLocation>
</comment>
<evidence type="ECO:0000256" key="1">
    <source>
        <dbReference type="ARBA" id="ARBA00000582"/>
    </source>
</evidence>
<feature type="binding site" evidence="10">
    <location>
        <position position="18"/>
    </location>
    <ligand>
        <name>ATP</name>
        <dbReference type="ChEBI" id="CHEBI:30616"/>
    </ligand>
</feature>
<keyword evidence="2 10" id="KW-0963">Cytoplasm</keyword>
<dbReference type="OrthoDB" id="10251185at2759"/>
<dbReference type="GO" id="GO:0006364">
    <property type="term" value="P:rRNA processing"/>
    <property type="evidence" value="ECO:0007669"/>
    <property type="project" value="UniProtKB-KW"/>
</dbReference>
<evidence type="ECO:0000256" key="5">
    <source>
        <dbReference type="ARBA" id="ARBA00022679"/>
    </source>
</evidence>
<keyword evidence="8 10" id="KW-0067">ATP-binding</keyword>
<organism evidence="11 12">
    <name type="scientific">Bemisia tabaci</name>
    <name type="common">Sweetpotato whitefly</name>
    <name type="synonym">Aleurodes tabaci</name>
    <dbReference type="NCBI Taxonomy" id="7038"/>
    <lineage>
        <taxon>Eukaryota</taxon>
        <taxon>Metazoa</taxon>
        <taxon>Ecdysozoa</taxon>
        <taxon>Arthropoda</taxon>
        <taxon>Hexapoda</taxon>
        <taxon>Insecta</taxon>
        <taxon>Pterygota</taxon>
        <taxon>Neoptera</taxon>
        <taxon>Paraneoptera</taxon>
        <taxon>Hemiptera</taxon>
        <taxon>Sternorrhyncha</taxon>
        <taxon>Aleyrodoidea</taxon>
        <taxon>Aleyrodidae</taxon>
        <taxon>Aleyrodinae</taxon>
        <taxon>Bemisia</taxon>
    </lineage>
</organism>
<dbReference type="FunFam" id="3.40.50.300:FF:000372">
    <property type="entry name" value="Adenylate kinase isoenzyme 6 homolog"/>
    <property type="match status" value="1"/>
</dbReference>
<evidence type="ECO:0000256" key="2">
    <source>
        <dbReference type="ARBA" id="ARBA00022490"/>
    </source>
</evidence>
<dbReference type="Pfam" id="PF13238">
    <property type="entry name" value="AAA_18"/>
    <property type="match status" value="1"/>
</dbReference>
<keyword evidence="5 10" id="KW-0808">Transferase</keyword>
<dbReference type="GO" id="GO:0016887">
    <property type="term" value="F:ATP hydrolysis activity"/>
    <property type="evidence" value="ECO:0007669"/>
    <property type="project" value="UniProtKB-UniRule"/>
</dbReference>
<dbReference type="GO" id="GO:0005737">
    <property type="term" value="C:cytoplasm"/>
    <property type="evidence" value="ECO:0007669"/>
    <property type="project" value="UniProtKB-SubCell"/>
</dbReference>
<dbReference type="Gene3D" id="3.40.50.300">
    <property type="entry name" value="P-loop containing nucleotide triphosphate hydrolases"/>
    <property type="match status" value="1"/>
</dbReference>
<feature type="binding site" evidence="10">
    <location>
        <position position="19"/>
    </location>
    <ligand>
        <name>ATP</name>
        <dbReference type="ChEBI" id="CHEBI:30616"/>
    </ligand>
</feature>
<dbReference type="GO" id="GO:0042274">
    <property type="term" value="P:ribosomal small subunit biogenesis"/>
    <property type="evidence" value="ECO:0007669"/>
    <property type="project" value="UniProtKB-UniRule"/>
</dbReference>
<evidence type="ECO:0000256" key="4">
    <source>
        <dbReference type="ARBA" id="ARBA00022552"/>
    </source>
</evidence>
<dbReference type="EC" id="2.7.4.3" evidence="10"/>
<comment type="similarity">
    <text evidence="10">Belongs to the adenylate kinase family. AK6 subfamily.</text>
</comment>
<evidence type="ECO:0000256" key="3">
    <source>
        <dbReference type="ARBA" id="ARBA00022517"/>
    </source>
</evidence>
<keyword evidence="3 10" id="KW-0690">Ribosome biogenesis</keyword>
<keyword evidence="12" id="KW-1185">Reference proteome</keyword>
<sequence>MTRTKPNILVTGTPGVGKSNLCQEIIKNIDGFEWIDISDLAKKQHFLDSYDPELESHVLDEDKLLDELEPRMGEGGKILDYHSSEMFPERWIDHVYVLRAKTEILFDRLTARGYNSKKVDQNIQCEIFQVLLDEANESYNPSIVTELQSNDDDDAAKNINVVMEFLKNWTPKNSS</sequence>
<dbReference type="InterPro" id="IPR020618">
    <property type="entry name" value="Adenyl_kinase_AK6"/>
</dbReference>
<dbReference type="EMBL" id="OU963867">
    <property type="protein sequence ID" value="CAH0391941.1"/>
    <property type="molecule type" value="Genomic_DNA"/>
</dbReference>
<evidence type="ECO:0000313" key="11">
    <source>
        <dbReference type="EMBL" id="CAH0391941.1"/>
    </source>
</evidence>
<feature type="binding site" evidence="10">
    <location>
        <position position="112"/>
    </location>
    <ligand>
        <name>ATP</name>
        <dbReference type="ChEBI" id="CHEBI:30616"/>
    </ligand>
</feature>
<evidence type="ECO:0000256" key="10">
    <source>
        <dbReference type="HAMAP-Rule" id="MF_03173"/>
    </source>
</evidence>
<evidence type="ECO:0000313" key="12">
    <source>
        <dbReference type="Proteomes" id="UP001152759"/>
    </source>
</evidence>
<dbReference type="GO" id="GO:0005634">
    <property type="term" value="C:nucleus"/>
    <property type="evidence" value="ECO:0007669"/>
    <property type="project" value="UniProtKB-SubCell"/>
</dbReference>
<evidence type="ECO:0000256" key="8">
    <source>
        <dbReference type="ARBA" id="ARBA00022840"/>
    </source>
</evidence>
<comment type="catalytic activity">
    <reaction evidence="10">
        <text>ATP + H2O = ADP + phosphate + H(+)</text>
        <dbReference type="Rhea" id="RHEA:13065"/>
        <dbReference type="ChEBI" id="CHEBI:15377"/>
        <dbReference type="ChEBI" id="CHEBI:15378"/>
        <dbReference type="ChEBI" id="CHEBI:30616"/>
        <dbReference type="ChEBI" id="CHEBI:43474"/>
        <dbReference type="ChEBI" id="CHEBI:456216"/>
    </reaction>
</comment>
<dbReference type="Proteomes" id="UP001152759">
    <property type="component" value="Chromosome 6"/>
</dbReference>
<dbReference type="AlphaFoldDB" id="A0A9P0F859"/>
<dbReference type="GO" id="GO:0004017">
    <property type="term" value="F:AMP kinase activity"/>
    <property type="evidence" value="ECO:0007669"/>
    <property type="project" value="UniProtKB-UniRule"/>
</dbReference>
<feature type="region of interest" description="LID" evidence="10">
    <location>
        <begin position="111"/>
        <end position="121"/>
    </location>
</feature>
<dbReference type="GO" id="GO:0005524">
    <property type="term" value="F:ATP binding"/>
    <property type="evidence" value="ECO:0007669"/>
    <property type="project" value="UniProtKB-KW"/>
</dbReference>
<keyword evidence="4 10" id="KW-0698">rRNA processing</keyword>
<dbReference type="PANTHER" id="PTHR12595:SF0">
    <property type="entry name" value="ADENYLATE KINASE ISOENZYME 6"/>
    <property type="match status" value="1"/>
</dbReference>
<dbReference type="HAMAP" id="MF_00039">
    <property type="entry name" value="Adenylate_kinase_AK6"/>
    <property type="match status" value="1"/>
</dbReference>
<feature type="binding site" evidence="10">
    <location>
        <position position="15"/>
    </location>
    <ligand>
        <name>ATP</name>
        <dbReference type="ChEBI" id="CHEBI:30616"/>
    </ligand>
</feature>
<proteinExistence type="inferred from homology"/>
<feature type="region of interest" description="NMPbind" evidence="10">
    <location>
        <begin position="36"/>
        <end position="59"/>
    </location>
</feature>
<evidence type="ECO:0000256" key="9">
    <source>
        <dbReference type="ARBA" id="ARBA00023242"/>
    </source>
</evidence>
<comment type="subunit">
    <text evidence="10">Monomer and homodimer. Interacts with small ribosomal subunit protein uS11. Not a structural component of 43S pre-ribosomes, but transiently interacts with them by binding to uS11.</text>
</comment>
<keyword evidence="9 10" id="KW-0539">Nucleus</keyword>
<accession>A0A9P0F859</accession>
<keyword evidence="6 10" id="KW-0547">Nucleotide-binding</keyword>
<comment type="catalytic activity">
    <reaction evidence="1 10">
        <text>AMP + ATP = 2 ADP</text>
        <dbReference type="Rhea" id="RHEA:12973"/>
        <dbReference type="ChEBI" id="CHEBI:30616"/>
        <dbReference type="ChEBI" id="CHEBI:456215"/>
        <dbReference type="ChEBI" id="CHEBI:456216"/>
        <dbReference type="EC" id="2.7.4.3"/>
    </reaction>
</comment>
<name>A0A9P0F859_BEMTA</name>
<comment type="caution">
    <text evidence="10">Lacks conserved residue(s) required for the propagation of feature annotation.</text>
</comment>
<evidence type="ECO:0000256" key="7">
    <source>
        <dbReference type="ARBA" id="ARBA00022777"/>
    </source>
</evidence>
<feature type="binding site" evidence="10">
    <location>
        <position position="17"/>
    </location>
    <ligand>
        <name>ATP</name>
        <dbReference type="ChEBI" id="CHEBI:30616"/>
    </ligand>
</feature>
<keyword evidence="7 10" id="KW-0418">Kinase</keyword>
<evidence type="ECO:0000256" key="6">
    <source>
        <dbReference type="ARBA" id="ARBA00022741"/>
    </source>
</evidence>
<gene>
    <name evidence="11" type="ORF">BEMITA_LOCUS10511</name>
</gene>
<dbReference type="InterPro" id="IPR027417">
    <property type="entry name" value="P-loop_NTPase"/>
</dbReference>
<dbReference type="KEGG" id="btab:109033583"/>
<reference evidence="11" key="1">
    <citation type="submission" date="2021-12" db="EMBL/GenBank/DDBJ databases">
        <authorList>
            <person name="King R."/>
        </authorList>
    </citation>
    <scope>NUCLEOTIDE SEQUENCE</scope>
</reference>
<protein>
    <recommendedName>
        <fullName evidence="10">Adenylate kinase isoenzyme 6 homolog</fullName>
        <shortName evidence="10">AK6</shortName>
        <ecNumber evidence="10">2.7.4.3</ecNumber>
    </recommendedName>
    <alternativeName>
        <fullName evidence="10">Dual activity adenylate kinase/ATPase</fullName>
        <shortName evidence="10">AK/ATPase</shortName>
    </alternativeName>
</protein>
<comment type="function">
    <text evidence="10">Broad-specificity nucleoside monophosphate (NMP) kinase that catalyzes the reversible transfer of the terminal phosphate group between nucleoside triphosphates and monophosphates. Has also ATPase activity. Involved in the late cytoplasmic maturation steps of the 40S ribosomal particles, specifically 18S rRNA maturation. While NMP activity is not required for ribosome maturation, ATPase activity is. Associates transiently with small ribosomal subunit protein uS11. ATP hydrolysis breaks the interaction with uS11. May temporarily remove uS11 from the ribosome to enable a conformational change of the ribosomal RNA that is needed for the final maturation step of the small ribosomal subunit. Its NMP activity may have a role in nuclear energy homeostasis.</text>
</comment>
<dbReference type="PANTHER" id="PTHR12595">
    <property type="entry name" value="POS9-ACTIVATING FACTOR FAP7-RELATED"/>
    <property type="match status" value="1"/>
</dbReference>
<dbReference type="SUPFAM" id="SSF52540">
    <property type="entry name" value="P-loop containing nucleoside triphosphate hydrolases"/>
    <property type="match status" value="1"/>
</dbReference>